<protein>
    <submittedName>
        <fullName evidence="1">Uncharacterized protein</fullName>
    </submittedName>
</protein>
<name>A0A1J5RMA1_9ZZZZ</name>
<accession>A0A1J5RMA1</accession>
<organism evidence="1">
    <name type="scientific">mine drainage metagenome</name>
    <dbReference type="NCBI Taxonomy" id="410659"/>
    <lineage>
        <taxon>unclassified sequences</taxon>
        <taxon>metagenomes</taxon>
        <taxon>ecological metagenomes</taxon>
    </lineage>
</organism>
<proteinExistence type="predicted"/>
<dbReference type="EMBL" id="MLJW01000212">
    <property type="protein sequence ID" value="OIQ93228.1"/>
    <property type="molecule type" value="Genomic_DNA"/>
</dbReference>
<sequence length="139" mass="15536">MKKIILFLFILFSINSFVTAQQQKQLTLHCSFPKQLKGGDKIDLKVTVAHHLSKEQTGNVTLELFDANTNKSVDGWFLNIFPFQYFTSIAGENFNTGFPFTVPSNFNGKIKIAIKAVCANAKDSLSQTFTIHSKITGDE</sequence>
<gene>
    <name evidence="1" type="ORF">GALL_248430</name>
</gene>
<comment type="caution">
    <text evidence="1">The sequence shown here is derived from an EMBL/GenBank/DDBJ whole genome shotgun (WGS) entry which is preliminary data.</text>
</comment>
<dbReference type="AlphaFoldDB" id="A0A1J5RMA1"/>
<reference evidence="1" key="1">
    <citation type="submission" date="2016-10" db="EMBL/GenBank/DDBJ databases">
        <title>Sequence of Gallionella enrichment culture.</title>
        <authorList>
            <person name="Poehlein A."/>
            <person name="Muehling M."/>
            <person name="Daniel R."/>
        </authorList>
    </citation>
    <scope>NUCLEOTIDE SEQUENCE</scope>
</reference>
<evidence type="ECO:0000313" key="1">
    <source>
        <dbReference type="EMBL" id="OIQ93228.1"/>
    </source>
</evidence>